<dbReference type="OrthoDB" id="10470953at2759"/>
<evidence type="ECO:0000313" key="2">
    <source>
        <dbReference type="Proteomes" id="UP000030655"/>
    </source>
</evidence>
<dbReference type="VEuPathDB" id="MicrosporidiaDB:H312_00848"/>
<reference evidence="1 2" key="2">
    <citation type="submission" date="2014-03" db="EMBL/GenBank/DDBJ databases">
        <title>The Genome Sequence of Anncaliia algerae insect isolate PRA339.</title>
        <authorList>
            <consortium name="The Broad Institute Genome Sequencing Platform"/>
            <consortium name="The Broad Institute Genome Sequencing Center for Infectious Disease"/>
            <person name="Cuomo C."/>
            <person name="Becnel J."/>
            <person name="Sanscrainte N."/>
            <person name="Walker B."/>
            <person name="Young S.K."/>
            <person name="Zeng Q."/>
            <person name="Gargeya S."/>
            <person name="Fitzgerald M."/>
            <person name="Haas B."/>
            <person name="Abouelleil A."/>
            <person name="Alvarado L."/>
            <person name="Arachchi H.M."/>
            <person name="Berlin A.M."/>
            <person name="Chapman S.B."/>
            <person name="Dewar J."/>
            <person name="Goldberg J."/>
            <person name="Griggs A."/>
            <person name="Gujja S."/>
            <person name="Hansen M."/>
            <person name="Howarth C."/>
            <person name="Imamovic A."/>
            <person name="Larimer J."/>
            <person name="McCowan C."/>
            <person name="Murphy C."/>
            <person name="Neiman D."/>
            <person name="Pearson M."/>
            <person name="Priest M."/>
            <person name="Roberts A."/>
            <person name="Saif S."/>
            <person name="Shea T."/>
            <person name="Sisk P."/>
            <person name="Sykes S."/>
            <person name="Wortman J."/>
            <person name="Nusbaum C."/>
            <person name="Birren B."/>
        </authorList>
    </citation>
    <scope>NUCLEOTIDE SEQUENCE [LARGE SCALE GENOMIC DNA]</scope>
    <source>
        <strain evidence="1 2">PRA339</strain>
    </source>
</reference>
<proteinExistence type="predicted"/>
<keyword evidence="2" id="KW-1185">Reference proteome</keyword>
<name>A0A059F397_9MICR</name>
<evidence type="ECO:0000313" key="1">
    <source>
        <dbReference type="EMBL" id="KCZ81670.1"/>
    </source>
</evidence>
<reference evidence="2" key="1">
    <citation type="submission" date="2013-02" db="EMBL/GenBank/DDBJ databases">
        <authorList>
            <consortium name="The Broad Institute Genome Sequencing Platform"/>
            <person name="Cuomo C."/>
            <person name="Becnel J."/>
            <person name="Sanscrainte N."/>
            <person name="Walker B."/>
            <person name="Young S.K."/>
            <person name="Zeng Q."/>
            <person name="Gargeya S."/>
            <person name="Fitzgerald M."/>
            <person name="Haas B."/>
            <person name="Abouelleil A."/>
            <person name="Alvarado L."/>
            <person name="Arachchi H.M."/>
            <person name="Berlin A.M."/>
            <person name="Chapman S.B."/>
            <person name="Dewar J."/>
            <person name="Goldberg J."/>
            <person name="Griggs A."/>
            <person name="Gujja S."/>
            <person name="Hansen M."/>
            <person name="Howarth C."/>
            <person name="Imamovic A."/>
            <person name="Larimer J."/>
            <person name="McCowan C."/>
            <person name="Murphy C."/>
            <person name="Neiman D."/>
            <person name="Pearson M."/>
            <person name="Priest M."/>
            <person name="Roberts A."/>
            <person name="Saif S."/>
            <person name="Shea T."/>
            <person name="Sisk P."/>
            <person name="Sykes S."/>
            <person name="Wortman J."/>
            <person name="Nusbaum C."/>
            <person name="Birren B."/>
        </authorList>
    </citation>
    <scope>NUCLEOTIDE SEQUENCE [LARGE SCALE GENOMIC DNA]</scope>
    <source>
        <strain evidence="2">PRA339</strain>
    </source>
</reference>
<protein>
    <submittedName>
        <fullName evidence="1">Uncharacterized protein</fullName>
    </submittedName>
</protein>
<organism evidence="1 2">
    <name type="scientific">Anncaliia algerae PRA339</name>
    <dbReference type="NCBI Taxonomy" id="1288291"/>
    <lineage>
        <taxon>Eukaryota</taxon>
        <taxon>Fungi</taxon>
        <taxon>Fungi incertae sedis</taxon>
        <taxon>Microsporidia</taxon>
        <taxon>Tubulinosematoidea</taxon>
        <taxon>Tubulinosematidae</taxon>
        <taxon>Anncaliia</taxon>
    </lineage>
</organism>
<gene>
    <name evidence="1" type="ORF">H312_00848</name>
</gene>
<dbReference type="EMBL" id="KK365138">
    <property type="protein sequence ID" value="KCZ81670.1"/>
    <property type="molecule type" value="Genomic_DNA"/>
</dbReference>
<dbReference type="AlphaFoldDB" id="A0A059F397"/>
<sequence length="124" mass="14581">MTEEFLKERYTKFIKANGLNSENIYSLLNECNLKVPFRRIKIPANYEEFNQLASYLSSAESEIIDKLYLIFNKNTLNKSDIATIVKNASFFDEDQLVLLYDHLDLKDEIDIEDFVKKVCIKQEI</sequence>
<dbReference type="Proteomes" id="UP000030655">
    <property type="component" value="Unassembled WGS sequence"/>
</dbReference>
<accession>A0A059F397</accession>
<dbReference type="HOGENOM" id="CLU_2003359_0_0_1"/>